<reference evidence="2 3" key="1">
    <citation type="submission" date="2023-03" db="EMBL/GenBank/DDBJ databases">
        <authorList>
            <person name="Pearce D."/>
        </authorList>
    </citation>
    <scope>NUCLEOTIDE SEQUENCE [LARGE SCALE GENOMIC DNA]</scope>
    <source>
        <strain evidence="2">Msz</strain>
    </source>
</reference>
<accession>A0ABN8X6V0</accession>
<protein>
    <submittedName>
        <fullName evidence="2">Acyl-CoA synthetase/AMP-acid ligase</fullName>
    </submittedName>
</protein>
<feature type="domain" description="ApeI dehydratase-like" evidence="1">
    <location>
        <begin position="2"/>
        <end position="90"/>
    </location>
</feature>
<keyword evidence="3" id="KW-1185">Reference proteome</keyword>
<sequence>MEANLTISPDHSALPGHFPGNPVVPGVVILDEIVQLWLKAHPGFRLTAIPAAKFLSVLRPGETCRVRFDAAAQESVNFDCFSGDRRIAQGRLMFGPLRHES</sequence>
<evidence type="ECO:0000313" key="2">
    <source>
        <dbReference type="EMBL" id="CAI8913807.1"/>
    </source>
</evidence>
<keyword evidence="2" id="KW-0436">Ligase</keyword>
<dbReference type="GO" id="GO:0016874">
    <property type="term" value="F:ligase activity"/>
    <property type="evidence" value="ECO:0007669"/>
    <property type="project" value="UniProtKB-KW"/>
</dbReference>
<evidence type="ECO:0000313" key="3">
    <source>
        <dbReference type="Proteomes" id="UP001162030"/>
    </source>
</evidence>
<proteinExistence type="predicted"/>
<dbReference type="InterPro" id="IPR054545">
    <property type="entry name" value="ApeI-like"/>
</dbReference>
<organism evidence="2 3">
    <name type="scientific">Methylocaldum szegediense</name>
    <dbReference type="NCBI Taxonomy" id="73780"/>
    <lineage>
        <taxon>Bacteria</taxon>
        <taxon>Pseudomonadati</taxon>
        <taxon>Pseudomonadota</taxon>
        <taxon>Gammaproteobacteria</taxon>
        <taxon>Methylococcales</taxon>
        <taxon>Methylococcaceae</taxon>
        <taxon>Methylocaldum</taxon>
    </lineage>
</organism>
<gene>
    <name evidence="2" type="ORF">MSZNOR_3697</name>
</gene>
<dbReference type="InterPro" id="IPR029069">
    <property type="entry name" value="HotDog_dom_sf"/>
</dbReference>
<dbReference type="Pfam" id="PF22818">
    <property type="entry name" value="ApeI-like"/>
    <property type="match status" value="1"/>
</dbReference>
<evidence type="ECO:0000259" key="1">
    <source>
        <dbReference type="Pfam" id="PF22818"/>
    </source>
</evidence>
<dbReference type="SUPFAM" id="SSF54637">
    <property type="entry name" value="Thioesterase/thiol ester dehydrase-isomerase"/>
    <property type="match status" value="1"/>
</dbReference>
<dbReference type="Proteomes" id="UP001162030">
    <property type="component" value="Chromosome"/>
</dbReference>
<name>A0ABN8X6V0_9GAMM</name>
<dbReference type="EMBL" id="OX458333">
    <property type="protein sequence ID" value="CAI8913807.1"/>
    <property type="molecule type" value="Genomic_DNA"/>
</dbReference>
<dbReference type="Gene3D" id="3.10.129.10">
    <property type="entry name" value="Hotdog Thioesterase"/>
    <property type="match status" value="1"/>
</dbReference>
<dbReference type="RefSeq" id="WP_036267834.1">
    <property type="nucleotide sequence ID" value="NZ_OX458333.1"/>
</dbReference>